<protein>
    <submittedName>
        <fullName evidence="3">DJ-1/PfpI family protein</fullName>
    </submittedName>
</protein>
<dbReference type="InterPro" id="IPR006286">
    <property type="entry name" value="C56_PfpI-like"/>
</dbReference>
<dbReference type="Proteomes" id="UP001161567">
    <property type="component" value="Unassembled WGS sequence"/>
</dbReference>
<organism evidence="3 4">
    <name type="scientific">Acinetobacter johnsonii</name>
    <dbReference type="NCBI Taxonomy" id="40214"/>
    <lineage>
        <taxon>Bacteria</taxon>
        <taxon>Pseudomonadati</taxon>
        <taxon>Pseudomonadota</taxon>
        <taxon>Gammaproteobacteria</taxon>
        <taxon>Moraxellales</taxon>
        <taxon>Moraxellaceae</taxon>
        <taxon>Acinetobacter</taxon>
    </lineage>
</organism>
<dbReference type="RefSeq" id="WP_279735948.1">
    <property type="nucleotide sequence ID" value="NZ_JAOCEJ010000043.1"/>
</dbReference>
<reference evidence="3" key="1">
    <citation type="submission" date="2022-09" db="EMBL/GenBank/DDBJ databases">
        <title>Intensive care unit water sources are persistently colonized with multi-drug resistant bacteria and are the site of extensive horizontal gene transfer of antibiotic resistance genes.</title>
        <authorList>
            <person name="Diorio-Toth L."/>
        </authorList>
    </citation>
    <scope>NUCLEOTIDE SEQUENCE</scope>
    <source>
        <strain evidence="3">GD03725</strain>
    </source>
</reference>
<dbReference type="SUPFAM" id="SSF52317">
    <property type="entry name" value="Class I glutamine amidotransferase-like"/>
    <property type="match status" value="1"/>
</dbReference>
<accession>A0AA42QMQ8</accession>
<dbReference type="PROSITE" id="PS51276">
    <property type="entry name" value="PEPTIDASE_C56_PFPI"/>
    <property type="match status" value="1"/>
</dbReference>
<proteinExistence type="inferred from homology"/>
<evidence type="ECO:0000313" key="3">
    <source>
        <dbReference type="EMBL" id="MDH1437449.1"/>
    </source>
</evidence>
<dbReference type="PANTHER" id="PTHR42733">
    <property type="entry name" value="DJ-1 PROTEIN"/>
    <property type="match status" value="1"/>
</dbReference>
<dbReference type="EMBL" id="JAOCIL010000001">
    <property type="protein sequence ID" value="MDH1437449.1"/>
    <property type="molecule type" value="Genomic_DNA"/>
</dbReference>
<gene>
    <name evidence="3" type="ORF">N5I27_03290</name>
</gene>
<dbReference type="InterPro" id="IPR029062">
    <property type="entry name" value="Class_I_gatase-like"/>
</dbReference>
<feature type="domain" description="DJ-1/PfpI" evidence="2">
    <location>
        <begin position="4"/>
        <end position="177"/>
    </location>
</feature>
<dbReference type="InterPro" id="IPR002818">
    <property type="entry name" value="DJ-1/PfpI"/>
</dbReference>
<dbReference type="Gene3D" id="3.40.50.880">
    <property type="match status" value="1"/>
</dbReference>
<comment type="caution">
    <text evidence="3">The sequence shown here is derived from an EMBL/GenBank/DDBJ whole genome shotgun (WGS) entry which is preliminary data.</text>
</comment>
<comment type="similarity">
    <text evidence="1">Belongs to the peptidase C56 family.</text>
</comment>
<evidence type="ECO:0000259" key="2">
    <source>
        <dbReference type="Pfam" id="PF01965"/>
    </source>
</evidence>
<sequence>MTQKVLFITSNIGVEHDELIDPLHFLQSKGIECIHAAIEARDVRTVKMDSESAASYPPDVDLDHVHYDDYDLLIIPGGTVNTDLLRHHPKALEIIQSFSNQAKPIAVICHAAWVLTNAERIQAKQLTSNQSIQLDLENAGAIWVDEAVHTCYADGWTLISSRSSEDIPAFNQAILKELESNSSI</sequence>
<dbReference type="AlphaFoldDB" id="A0AA42QMQ8"/>
<name>A0AA42QMQ8_ACIJO</name>
<dbReference type="Pfam" id="PF01965">
    <property type="entry name" value="DJ-1_PfpI"/>
    <property type="match status" value="1"/>
</dbReference>
<dbReference type="PANTHER" id="PTHR42733:SF12">
    <property type="entry name" value="PROTEINASE"/>
    <property type="match status" value="1"/>
</dbReference>
<evidence type="ECO:0000313" key="4">
    <source>
        <dbReference type="Proteomes" id="UP001161567"/>
    </source>
</evidence>
<evidence type="ECO:0000256" key="1">
    <source>
        <dbReference type="ARBA" id="ARBA00008542"/>
    </source>
</evidence>